<comment type="caution">
    <text evidence="1">The sequence shown here is derived from an EMBL/GenBank/DDBJ whole genome shotgun (WGS) entry which is preliminary data.</text>
</comment>
<protein>
    <submittedName>
        <fullName evidence="1">Uncharacterized protein</fullName>
    </submittedName>
</protein>
<accession>A0A8S3E9K0</accession>
<dbReference type="EMBL" id="CAJOBH010229766">
    <property type="protein sequence ID" value="CAF5066923.1"/>
    <property type="molecule type" value="Genomic_DNA"/>
</dbReference>
<proteinExistence type="predicted"/>
<dbReference type="Proteomes" id="UP000681967">
    <property type="component" value="Unassembled WGS sequence"/>
</dbReference>
<evidence type="ECO:0000313" key="3">
    <source>
        <dbReference type="Proteomes" id="UP000681967"/>
    </source>
</evidence>
<dbReference type="Proteomes" id="UP000681720">
    <property type="component" value="Unassembled WGS sequence"/>
</dbReference>
<gene>
    <name evidence="1" type="ORF">BYL167_LOCUS60050</name>
    <name evidence="2" type="ORF">GIL414_LOCUS71697</name>
</gene>
<dbReference type="EMBL" id="CAJOBJ010334831">
    <property type="protein sequence ID" value="CAF5187571.1"/>
    <property type="molecule type" value="Genomic_DNA"/>
</dbReference>
<evidence type="ECO:0000313" key="1">
    <source>
        <dbReference type="EMBL" id="CAF5066923.1"/>
    </source>
</evidence>
<organism evidence="1 3">
    <name type="scientific">Rotaria magnacalcarata</name>
    <dbReference type="NCBI Taxonomy" id="392030"/>
    <lineage>
        <taxon>Eukaryota</taxon>
        <taxon>Metazoa</taxon>
        <taxon>Spiralia</taxon>
        <taxon>Gnathifera</taxon>
        <taxon>Rotifera</taxon>
        <taxon>Eurotatoria</taxon>
        <taxon>Bdelloidea</taxon>
        <taxon>Philodinida</taxon>
        <taxon>Philodinidae</taxon>
        <taxon>Rotaria</taxon>
    </lineage>
</organism>
<dbReference type="AlphaFoldDB" id="A0A8S3E9K0"/>
<evidence type="ECO:0000313" key="2">
    <source>
        <dbReference type="EMBL" id="CAF5187571.1"/>
    </source>
</evidence>
<reference evidence="1" key="1">
    <citation type="submission" date="2021-02" db="EMBL/GenBank/DDBJ databases">
        <authorList>
            <person name="Nowell W R."/>
        </authorList>
    </citation>
    <scope>NUCLEOTIDE SEQUENCE</scope>
</reference>
<name>A0A8S3E9K0_9BILA</name>
<feature type="non-terminal residue" evidence="1">
    <location>
        <position position="1"/>
    </location>
</feature>
<sequence length="56" mass="6279">MASSQTQQVTKQGLERSRLSLVIHDVNTQIADKDIERIIMSKIGKPLPKIQSGNIY</sequence>